<comment type="catalytic activity">
    <reaction evidence="13">
        <text>ATP + H2O = ADP + phosphate + H(+)</text>
        <dbReference type="Rhea" id="RHEA:13065"/>
        <dbReference type="ChEBI" id="CHEBI:15377"/>
        <dbReference type="ChEBI" id="CHEBI:15378"/>
        <dbReference type="ChEBI" id="CHEBI:30616"/>
        <dbReference type="ChEBI" id="CHEBI:43474"/>
        <dbReference type="ChEBI" id="CHEBI:456216"/>
        <dbReference type="EC" id="5.6.2.4"/>
    </reaction>
</comment>
<feature type="binding site" evidence="14">
    <location>
        <begin position="42"/>
        <end position="49"/>
    </location>
    <ligand>
        <name>ATP</name>
        <dbReference type="ChEBI" id="CHEBI:30616"/>
    </ligand>
</feature>
<gene>
    <name evidence="17" type="ORF">GCM10025867_20920</name>
</gene>
<keyword evidence="7 14" id="KW-0067">ATP-binding</keyword>
<dbReference type="Gene3D" id="1.10.486.10">
    <property type="entry name" value="PCRA, domain 4"/>
    <property type="match status" value="1"/>
</dbReference>
<dbReference type="Pfam" id="PF12705">
    <property type="entry name" value="PDDEXK_1"/>
    <property type="match status" value="1"/>
</dbReference>
<keyword evidence="8" id="KW-0238">DNA-binding</keyword>
<dbReference type="GO" id="GO:0004386">
    <property type="term" value="F:helicase activity"/>
    <property type="evidence" value="ECO:0007669"/>
    <property type="project" value="UniProtKB-KW"/>
</dbReference>
<dbReference type="Pfam" id="PF13361">
    <property type="entry name" value="UvrD_C"/>
    <property type="match status" value="2"/>
</dbReference>
<evidence type="ECO:0000256" key="6">
    <source>
        <dbReference type="ARBA" id="ARBA00022839"/>
    </source>
</evidence>
<keyword evidence="6" id="KW-0269">Exonuclease</keyword>
<dbReference type="EC" id="5.6.2.4" evidence="12"/>
<evidence type="ECO:0000256" key="7">
    <source>
        <dbReference type="ARBA" id="ARBA00022840"/>
    </source>
</evidence>
<dbReference type="PROSITE" id="PS51217">
    <property type="entry name" value="UVRD_HELICASE_CTER"/>
    <property type="match status" value="1"/>
</dbReference>
<dbReference type="InterPro" id="IPR038726">
    <property type="entry name" value="PDDEXK_AddAB-type"/>
</dbReference>
<dbReference type="InterPro" id="IPR027417">
    <property type="entry name" value="P-loop_NTPase"/>
</dbReference>
<dbReference type="Gene3D" id="3.90.320.10">
    <property type="match status" value="1"/>
</dbReference>
<protein>
    <recommendedName>
        <fullName evidence="12">DNA 3'-5' helicase</fullName>
        <ecNumber evidence="12">5.6.2.4</ecNumber>
    </recommendedName>
</protein>
<evidence type="ECO:0000256" key="4">
    <source>
        <dbReference type="ARBA" id="ARBA00022801"/>
    </source>
</evidence>
<evidence type="ECO:0000256" key="13">
    <source>
        <dbReference type="ARBA" id="ARBA00048988"/>
    </source>
</evidence>
<evidence type="ECO:0000256" key="2">
    <source>
        <dbReference type="ARBA" id="ARBA00022741"/>
    </source>
</evidence>
<evidence type="ECO:0000313" key="17">
    <source>
        <dbReference type="EMBL" id="BDZ49851.1"/>
    </source>
</evidence>
<comment type="catalytic activity">
    <reaction evidence="11">
        <text>Couples ATP hydrolysis with the unwinding of duplex DNA by translocating in the 3'-5' direction.</text>
        <dbReference type="EC" id="5.6.2.4"/>
    </reaction>
</comment>
<evidence type="ECO:0000256" key="14">
    <source>
        <dbReference type="PROSITE-ProRule" id="PRU00560"/>
    </source>
</evidence>
<organism evidence="17 18">
    <name type="scientific">Frondihabitans sucicola</name>
    <dbReference type="NCBI Taxonomy" id="1268041"/>
    <lineage>
        <taxon>Bacteria</taxon>
        <taxon>Bacillati</taxon>
        <taxon>Actinomycetota</taxon>
        <taxon>Actinomycetes</taxon>
        <taxon>Micrococcales</taxon>
        <taxon>Microbacteriaceae</taxon>
        <taxon>Frondihabitans</taxon>
    </lineage>
</organism>
<evidence type="ECO:0000256" key="12">
    <source>
        <dbReference type="ARBA" id="ARBA00034808"/>
    </source>
</evidence>
<sequence length="1019" mass="110496">MTVCATARYAATEIAAALGLPEPTVEQQRVIEAPLEPALVVAGAGSGKTETMASRVVWLLANGHVTVPQVLGLTFTRKAAGELGERIGRRIELLAEKGLLEASLDPFDAPTVSTYNAFANAIFRDHALIVGRESESQLLGEASAWQLARSLVVRSTDERLAALGKSVDQITEAVLSLSHALGENVADPEAVASMAEQFVDVASLPFTGRAHRPHVTRAVTALATLPPLVGLATAFSAEKAQRGFVEFSDQVALALEVCETDPAVAEEYRDRFRVILLDEYQDTSVVQTRLLSRLFGGTAVMAVGDPHQSIYGFRGASAANLGRFPVDFAARDDASYTLSTSWRNPVRVLDSANVVVDELSRASEVAVGRLQPRPGAPEGTVETAFAETLPEEAAAVAEWFERGLASLNDDGSKRTAALLFRSKKTVPVFAEALRVRGVPFHVLGVGGLLSRPEIVDLVSCLRVLHDPSAGSELIRLLAGARWRVGIHDIKVLRDVSSWLFQHDHAQQRLPEEVRARLRASVAAGEDGSIVDALDFVGTAPETHSQLGAFSPDGLARLRTLARHLAFLRNRIGLDLVDLVALVQQEMLLDIEVAAVGGSLHGNAYLQAFDDEVAGYVAADENASLAGFLGWLAAAERRDDMGPRSDASEAGVVQLLTVHGAKGLEWQLVAVPRLVEGELPGTPREGNGWVAFGELPYEFRGDSSELPVLAWRGAEDQNEFHEAVEAFRDDLKRRHLAEERRLAYVALTRARDALLLTGSFWATQKRPRKPSPYLRQLAEAGLVPEQALPEESAFEENPLAAEFRTPSWPFDPLGGRRDIVHAAAEAVRQATEGGALDAGRWSADIELLLRESAALRDRTGVVGLPQRIPASRFKDYVDDPAAVAAALRRPLPEKPYRATRMGTLFHAWVEDRFRPTGASETLDSGSFELDLDLDDEATTGGPSDAPIDADDARRLAELQATFEASEWATLEPVDVELEIHLPLGRRTVICKIDAVFERNGRFQVVDWKTGKAPRTRATSN</sequence>
<feature type="domain" description="UvrD-like helicase ATP-binding" evidence="15">
    <location>
        <begin position="21"/>
        <end position="345"/>
    </location>
</feature>
<dbReference type="SUPFAM" id="SSF52540">
    <property type="entry name" value="P-loop containing nucleoside triphosphate hydrolases"/>
    <property type="match status" value="1"/>
</dbReference>
<keyword evidence="4 14" id="KW-0378">Hydrolase</keyword>
<dbReference type="InterPro" id="IPR011604">
    <property type="entry name" value="PDDEXK-like_dom_sf"/>
</dbReference>
<keyword evidence="5 14" id="KW-0347">Helicase</keyword>
<keyword evidence="9" id="KW-0234">DNA repair</keyword>
<proteinExistence type="predicted"/>
<dbReference type="PANTHER" id="PTHR11070:SF55">
    <property type="entry name" value="DNA 3'-5' HELICASE"/>
    <property type="match status" value="1"/>
</dbReference>
<keyword evidence="2 14" id="KW-0547">Nucleotide-binding</keyword>
<feature type="domain" description="UvrD-like helicase C-terminal" evidence="16">
    <location>
        <begin position="346"/>
        <end position="662"/>
    </location>
</feature>
<evidence type="ECO:0000256" key="11">
    <source>
        <dbReference type="ARBA" id="ARBA00034617"/>
    </source>
</evidence>
<dbReference type="Gene3D" id="3.40.50.300">
    <property type="entry name" value="P-loop containing nucleotide triphosphate hydrolases"/>
    <property type="match status" value="3"/>
</dbReference>
<dbReference type="PROSITE" id="PS51198">
    <property type="entry name" value="UVRD_HELICASE_ATP_BIND"/>
    <property type="match status" value="1"/>
</dbReference>
<evidence type="ECO:0000313" key="18">
    <source>
        <dbReference type="Proteomes" id="UP001321486"/>
    </source>
</evidence>
<dbReference type="InterPro" id="IPR000212">
    <property type="entry name" value="DNA_helicase_UvrD/REP"/>
</dbReference>
<evidence type="ECO:0000256" key="8">
    <source>
        <dbReference type="ARBA" id="ARBA00023125"/>
    </source>
</evidence>
<keyword evidence="1" id="KW-0540">Nuclease</keyword>
<reference evidence="18" key="1">
    <citation type="journal article" date="2019" name="Int. J. Syst. Evol. Microbiol.">
        <title>The Global Catalogue of Microorganisms (GCM) 10K type strain sequencing project: providing services to taxonomists for standard genome sequencing and annotation.</title>
        <authorList>
            <consortium name="The Broad Institute Genomics Platform"/>
            <consortium name="The Broad Institute Genome Sequencing Center for Infectious Disease"/>
            <person name="Wu L."/>
            <person name="Ma J."/>
        </authorList>
    </citation>
    <scope>NUCLEOTIDE SEQUENCE [LARGE SCALE GENOMIC DNA]</scope>
    <source>
        <strain evidence="18">NBRC 108728</strain>
    </source>
</reference>
<evidence type="ECO:0000259" key="16">
    <source>
        <dbReference type="PROSITE" id="PS51217"/>
    </source>
</evidence>
<evidence type="ECO:0000256" key="1">
    <source>
        <dbReference type="ARBA" id="ARBA00022722"/>
    </source>
</evidence>
<evidence type="ECO:0000256" key="9">
    <source>
        <dbReference type="ARBA" id="ARBA00023204"/>
    </source>
</evidence>
<evidence type="ECO:0000259" key="15">
    <source>
        <dbReference type="PROSITE" id="PS51198"/>
    </source>
</evidence>
<evidence type="ECO:0000256" key="3">
    <source>
        <dbReference type="ARBA" id="ARBA00022763"/>
    </source>
</evidence>
<dbReference type="PANTHER" id="PTHR11070">
    <property type="entry name" value="UVRD / RECB / PCRA DNA HELICASE FAMILY MEMBER"/>
    <property type="match status" value="1"/>
</dbReference>
<dbReference type="EMBL" id="AP027732">
    <property type="protein sequence ID" value="BDZ49851.1"/>
    <property type="molecule type" value="Genomic_DNA"/>
</dbReference>
<dbReference type="InterPro" id="IPR014016">
    <property type="entry name" value="UvrD-like_ATP-bd"/>
</dbReference>
<evidence type="ECO:0000256" key="10">
    <source>
        <dbReference type="ARBA" id="ARBA00023235"/>
    </source>
</evidence>
<keyword evidence="18" id="KW-1185">Reference proteome</keyword>
<name>A0ABM8GN31_9MICO</name>
<accession>A0ABM8GN31</accession>
<dbReference type="Pfam" id="PF00580">
    <property type="entry name" value="UvrD-helicase"/>
    <property type="match status" value="1"/>
</dbReference>
<evidence type="ECO:0000256" key="5">
    <source>
        <dbReference type="ARBA" id="ARBA00022806"/>
    </source>
</evidence>
<keyword evidence="10" id="KW-0413">Isomerase</keyword>
<dbReference type="InterPro" id="IPR014017">
    <property type="entry name" value="DNA_helicase_UvrD-like_C"/>
</dbReference>
<keyword evidence="3" id="KW-0227">DNA damage</keyword>
<dbReference type="CDD" id="cd17932">
    <property type="entry name" value="DEXQc_UvrD"/>
    <property type="match status" value="1"/>
</dbReference>
<dbReference type="Proteomes" id="UP001321486">
    <property type="component" value="Chromosome"/>
</dbReference>